<feature type="transmembrane region" description="Helical" evidence="1">
    <location>
        <begin position="18"/>
        <end position="38"/>
    </location>
</feature>
<feature type="transmembrane region" description="Helical" evidence="1">
    <location>
        <begin position="230"/>
        <end position="248"/>
    </location>
</feature>
<feature type="transmembrane region" description="Helical" evidence="1">
    <location>
        <begin position="137"/>
        <end position="159"/>
    </location>
</feature>
<dbReference type="PANTHER" id="PTHR37305">
    <property type="entry name" value="INTEGRAL MEMBRANE PROTEIN-RELATED"/>
    <property type="match status" value="1"/>
</dbReference>
<dbReference type="Proteomes" id="UP000460221">
    <property type="component" value="Unassembled WGS sequence"/>
</dbReference>
<dbReference type="RefSeq" id="WP_154769883.1">
    <property type="nucleotide sequence ID" value="NZ_WLYK01000008.1"/>
</dbReference>
<feature type="transmembrane region" description="Helical" evidence="1">
    <location>
        <begin position="166"/>
        <end position="187"/>
    </location>
</feature>
<dbReference type="EMBL" id="WLYK01000008">
    <property type="protein sequence ID" value="MTD15867.1"/>
    <property type="molecule type" value="Genomic_DNA"/>
</dbReference>
<dbReference type="AlphaFoldDB" id="A0A7K1FNZ9"/>
<evidence type="ECO:0000313" key="3">
    <source>
        <dbReference type="Proteomes" id="UP000460221"/>
    </source>
</evidence>
<reference evidence="2 3" key="1">
    <citation type="submission" date="2019-11" db="EMBL/GenBank/DDBJ databases">
        <authorList>
            <person name="Jiang L.-Q."/>
        </authorList>
    </citation>
    <scope>NUCLEOTIDE SEQUENCE [LARGE SCALE GENOMIC DNA]</scope>
    <source>
        <strain evidence="2 3">YIM 132087</strain>
    </source>
</reference>
<evidence type="ECO:0008006" key="4">
    <source>
        <dbReference type="Google" id="ProtNLM"/>
    </source>
</evidence>
<feature type="transmembrane region" description="Helical" evidence="1">
    <location>
        <begin position="44"/>
        <end position="68"/>
    </location>
</feature>
<gene>
    <name evidence="2" type="ORF">GIS00_18180</name>
</gene>
<dbReference type="PANTHER" id="PTHR37305:SF1">
    <property type="entry name" value="MEMBRANE PROTEIN"/>
    <property type="match status" value="1"/>
</dbReference>
<keyword evidence="1" id="KW-0812">Transmembrane</keyword>
<keyword evidence="3" id="KW-1185">Reference proteome</keyword>
<proteinExistence type="predicted"/>
<organism evidence="2 3">
    <name type="scientific">Nakamurella alba</name>
    <dbReference type="NCBI Taxonomy" id="2665158"/>
    <lineage>
        <taxon>Bacteria</taxon>
        <taxon>Bacillati</taxon>
        <taxon>Actinomycetota</taxon>
        <taxon>Actinomycetes</taxon>
        <taxon>Nakamurellales</taxon>
        <taxon>Nakamurellaceae</taxon>
        <taxon>Nakamurella</taxon>
    </lineage>
</organism>
<keyword evidence="1" id="KW-1133">Transmembrane helix</keyword>
<accession>A0A7K1FNZ9</accession>
<sequence>MSLVNVERIKLFSTRSPYWCLVAILVASALFALLAGLLENGRNAVPTFALSGVGLGQNIFLVLAALAVTTEYRFGTIRTAFLATPNRFAVLLSKTVVLAVLGAVIGFICAVGAFFLTKLLAKSPPLPLDLQGELWRVVAGHAVLFPICAVIAVAVGSLLRQSAGAVAILLLWPLLVEQLVGLIPTVGEKIGPWLPFRAGAQFVADLRQLPGPAGNFNVVDPNAPTPVQGLLAFLGYAVLIWVIALIVLRRRDA</sequence>
<feature type="transmembrane region" description="Helical" evidence="1">
    <location>
        <begin position="88"/>
        <end position="117"/>
    </location>
</feature>
<comment type="caution">
    <text evidence="2">The sequence shown here is derived from an EMBL/GenBank/DDBJ whole genome shotgun (WGS) entry which is preliminary data.</text>
</comment>
<evidence type="ECO:0000256" key="1">
    <source>
        <dbReference type="SAM" id="Phobius"/>
    </source>
</evidence>
<protein>
    <recommendedName>
        <fullName evidence="4">ABC transporter permease</fullName>
    </recommendedName>
</protein>
<name>A0A7K1FNZ9_9ACTN</name>
<keyword evidence="1" id="KW-0472">Membrane</keyword>
<evidence type="ECO:0000313" key="2">
    <source>
        <dbReference type="EMBL" id="MTD15867.1"/>
    </source>
</evidence>